<feature type="transmembrane region" description="Helical" evidence="1">
    <location>
        <begin position="329"/>
        <end position="348"/>
    </location>
</feature>
<feature type="transmembrane region" description="Helical" evidence="1">
    <location>
        <begin position="106"/>
        <end position="125"/>
    </location>
</feature>
<dbReference type="Proteomes" id="UP001260980">
    <property type="component" value="Unassembled WGS sequence"/>
</dbReference>
<feature type="transmembrane region" description="Helical" evidence="1">
    <location>
        <begin position="171"/>
        <end position="194"/>
    </location>
</feature>
<feature type="transmembrane region" description="Helical" evidence="1">
    <location>
        <begin position="306"/>
        <end position="323"/>
    </location>
</feature>
<keyword evidence="1" id="KW-0472">Membrane</keyword>
<accession>A0ABU3RE66</accession>
<protein>
    <submittedName>
        <fullName evidence="2">MFS transporter</fullName>
    </submittedName>
</protein>
<feature type="transmembrane region" description="Helical" evidence="1">
    <location>
        <begin position="131"/>
        <end position="150"/>
    </location>
</feature>
<organism evidence="2 3">
    <name type="scientific">Paenibacillus violae</name>
    <dbReference type="NCBI Taxonomy" id="3077234"/>
    <lineage>
        <taxon>Bacteria</taxon>
        <taxon>Bacillati</taxon>
        <taxon>Bacillota</taxon>
        <taxon>Bacilli</taxon>
        <taxon>Bacillales</taxon>
        <taxon>Paenibacillaceae</taxon>
        <taxon>Paenibacillus</taxon>
    </lineage>
</organism>
<keyword evidence="1" id="KW-0812">Transmembrane</keyword>
<dbReference type="Gene3D" id="1.20.1250.20">
    <property type="entry name" value="MFS general substrate transporter like domains"/>
    <property type="match status" value="1"/>
</dbReference>
<comment type="caution">
    <text evidence="2">The sequence shown here is derived from an EMBL/GenBank/DDBJ whole genome shotgun (WGS) entry which is preliminary data.</text>
</comment>
<reference evidence="2 3" key="1">
    <citation type="submission" date="2023-10" db="EMBL/GenBank/DDBJ databases">
        <title>Paenibacillus strain PFR10 Genome sequencing and assembly.</title>
        <authorList>
            <person name="Kim I."/>
        </authorList>
    </citation>
    <scope>NUCLEOTIDE SEQUENCE [LARGE SCALE GENOMIC DNA]</scope>
    <source>
        <strain evidence="2 3">PFR10</strain>
    </source>
</reference>
<keyword evidence="3" id="KW-1185">Reference proteome</keyword>
<feature type="transmembrane region" description="Helical" evidence="1">
    <location>
        <begin position="368"/>
        <end position="389"/>
    </location>
</feature>
<feature type="transmembrane region" description="Helical" evidence="1">
    <location>
        <begin position="79"/>
        <end position="99"/>
    </location>
</feature>
<proteinExistence type="predicted"/>
<evidence type="ECO:0000313" key="2">
    <source>
        <dbReference type="EMBL" id="MDU0202553.1"/>
    </source>
</evidence>
<evidence type="ECO:0000256" key="1">
    <source>
        <dbReference type="SAM" id="Phobius"/>
    </source>
</evidence>
<evidence type="ECO:0000313" key="3">
    <source>
        <dbReference type="Proteomes" id="UP001260980"/>
    </source>
</evidence>
<feature type="transmembrane region" description="Helical" evidence="1">
    <location>
        <begin position="244"/>
        <end position="271"/>
    </location>
</feature>
<dbReference type="RefSeq" id="WP_315952717.1">
    <property type="nucleotide sequence ID" value="NZ_JAWCUD010000004.1"/>
</dbReference>
<dbReference type="EMBL" id="JAWCUD010000004">
    <property type="protein sequence ID" value="MDU0202553.1"/>
    <property type="molecule type" value="Genomic_DNA"/>
</dbReference>
<keyword evidence="1" id="KW-1133">Transmembrane helix</keyword>
<name>A0ABU3RE66_9BACL</name>
<sequence>MVIGGNGYSSYAGNQFALIECLLDVHEHSRRRMKGMQISGQMKRLLLMNAASTVIFNYIGIFVNLFIWEKNNNISEVVWFNLIMFITWTFAFAVGSRLLTSYTTRVLIRTNAVCGGVVFLLLSVLELENRLLWITIIAIPIGVMWGFYAAAQNITLSVYGKGKDFEQYFSIANIINQLVSIINPIAFALIIKWIGYSGSFLLMFVFVGLLLTVSFYIPTITLAGESVPLFRGIQFRLVFATSALRWMVPSLLAAGIFLQFQVLFALVFTFSVSEDKLVIAMLNVLYACFAIGAMMLYRRLKTREGVWLAIGMIFVSVGILLPLLPKAPILIISNILTTIGMFYFGTVWNTRQFRIIAKQSAIQQARIFLWRECFLNASRILLLILALSVKDIRGGAFIFLIMLALACALMVPYFSGKSTEAFERQTEQEES</sequence>
<feature type="transmembrane region" description="Helical" evidence="1">
    <location>
        <begin position="45"/>
        <end position="67"/>
    </location>
</feature>
<feature type="transmembrane region" description="Helical" evidence="1">
    <location>
        <begin position="277"/>
        <end position="297"/>
    </location>
</feature>
<gene>
    <name evidence="2" type="ORF">RQP52_15725</name>
</gene>
<feature type="transmembrane region" description="Helical" evidence="1">
    <location>
        <begin position="200"/>
        <end position="223"/>
    </location>
</feature>
<dbReference type="SUPFAM" id="SSF103473">
    <property type="entry name" value="MFS general substrate transporter"/>
    <property type="match status" value="1"/>
</dbReference>
<feature type="transmembrane region" description="Helical" evidence="1">
    <location>
        <begin position="395"/>
        <end position="414"/>
    </location>
</feature>
<dbReference type="InterPro" id="IPR036259">
    <property type="entry name" value="MFS_trans_sf"/>
</dbReference>